<evidence type="ECO:0000313" key="3">
    <source>
        <dbReference type="Proteomes" id="UP000239290"/>
    </source>
</evidence>
<proteinExistence type="predicted"/>
<comment type="caution">
    <text evidence="2">The sequence shown here is derived from an EMBL/GenBank/DDBJ whole genome shotgun (WGS) entry which is preliminary data.</text>
</comment>
<dbReference type="Pfam" id="PF21983">
    <property type="entry name" value="NikA-like"/>
    <property type="match status" value="1"/>
</dbReference>
<dbReference type="Proteomes" id="UP000239290">
    <property type="component" value="Unassembled WGS sequence"/>
</dbReference>
<accession>A0A2S8IWI3</accession>
<evidence type="ECO:0000313" key="2">
    <source>
        <dbReference type="EMBL" id="PQP19039.1"/>
    </source>
</evidence>
<sequence>MPTSGANNAARAARRRRRKNVAGGRTHSHQVVVSPEEELKLQAKADELGVSIPRLLIESALTPAVRTLPERRANAAALLSAMGLLGAISRNVNQLAKAANATGEVSEDLQATLSAVRRVGDRVSTLAEELMK</sequence>
<name>A0A2S8IWI3_RHOOP</name>
<dbReference type="EMBL" id="PUIO01000047">
    <property type="protein sequence ID" value="PQP19039.1"/>
    <property type="molecule type" value="Genomic_DNA"/>
</dbReference>
<protein>
    <submittedName>
        <fullName evidence="2">Plasmid mobilization relaxosome protein MobC</fullName>
    </submittedName>
</protein>
<organism evidence="2 3">
    <name type="scientific">Rhodococcus opacus</name>
    <name type="common">Nocardia opaca</name>
    <dbReference type="NCBI Taxonomy" id="37919"/>
    <lineage>
        <taxon>Bacteria</taxon>
        <taxon>Bacillati</taxon>
        <taxon>Actinomycetota</taxon>
        <taxon>Actinomycetes</taxon>
        <taxon>Mycobacteriales</taxon>
        <taxon>Nocardiaceae</taxon>
        <taxon>Rhodococcus</taxon>
    </lineage>
</organism>
<reference evidence="3" key="1">
    <citation type="submission" date="2018-02" db="EMBL/GenBank/DDBJ databases">
        <title>Draft genome sequencing of Rhodococcus opacus KU647198.</title>
        <authorList>
            <person name="Zheng B.-X."/>
        </authorList>
    </citation>
    <scope>NUCLEOTIDE SEQUENCE [LARGE SCALE GENOMIC DNA]</scope>
    <source>
        <strain evidence="3">04-OD7</strain>
    </source>
</reference>
<feature type="region of interest" description="Disordered" evidence="1">
    <location>
        <begin position="1"/>
        <end position="34"/>
    </location>
</feature>
<dbReference type="InterPro" id="IPR053842">
    <property type="entry name" value="NikA-like"/>
</dbReference>
<dbReference type="AlphaFoldDB" id="A0A2S8IWI3"/>
<evidence type="ECO:0000256" key="1">
    <source>
        <dbReference type="SAM" id="MobiDB-lite"/>
    </source>
</evidence>
<gene>
    <name evidence="2" type="ORF">C5613_31485</name>
</gene>
<feature type="compositionally biased region" description="Low complexity" evidence="1">
    <location>
        <begin position="1"/>
        <end position="11"/>
    </location>
</feature>